<evidence type="ECO:0000313" key="7">
    <source>
        <dbReference type="EMBL" id="ANM67570.1"/>
    </source>
</evidence>
<dbReference type="Pfam" id="PF03619">
    <property type="entry name" value="Solute_trans_a"/>
    <property type="match status" value="2"/>
</dbReference>
<evidence type="ECO:0000313" key="8">
    <source>
        <dbReference type="Proteomes" id="UP000006548"/>
    </source>
</evidence>
<keyword evidence="9 10" id="KW-1267">Proteomics identification</keyword>
<keyword evidence="4 5" id="KW-0472">Membrane</keyword>
<dbReference type="PANTHER" id="PTHR23423">
    <property type="entry name" value="ORGANIC SOLUTE TRANSPORTER-RELATED"/>
    <property type="match status" value="1"/>
</dbReference>
<dbReference type="FunCoup" id="A0A1P8B7M3">
    <property type="interactions" value="64"/>
</dbReference>
<feature type="transmembrane region" description="Helical" evidence="5">
    <location>
        <begin position="47"/>
        <end position="66"/>
    </location>
</feature>
<evidence type="ECO:0000256" key="4">
    <source>
        <dbReference type="ARBA" id="ARBA00023136"/>
    </source>
</evidence>
<proteinExistence type="evidence at protein level"/>
<evidence type="ECO:0000256" key="3">
    <source>
        <dbReference type="ARBA" id="ARBA00022989"/>
    </source>
</evidence>
<dbReference type="ExpressionAtlas" id="A0A1P8B7M3">
    <property type="expression patterns" value="baseline and differential"/>
</dbReference>
<dbReference type="InParanoid" id="A0A1P8B7M3"/>
<name>A0A1P8B7M3_ARATH</name>
<evidence type="ECO:0000256" key="5">
    <source>
        <dbReference type="SAM" id="Phobius"/>
    </source>
</evidence>
<dbReference type="TAIR" id="AT4G21570"/>
<sequence length="324" mass="37540">MMDLTKLKPPQITFYCSAFSVLLTLHFTIQLVSQHLFHWKNPKEQKAILIIVLMAPIYAVVSFIGLLEVKGSETFFLFLESIKECYEALVIAKFLALMYSYLNISMSKNILPDGIKGREIHHSFPMTLFQPHVVRLDRHTLKLLKYWTWQFVVIRPVCSTLMIALQLIGFYPSWLSWTFTIIVNFSVSLALYSLVIFYHVFAKELAPHNPLAKFLCIKGIVFFVFWQVMFALISKPLKTRFLMFGYTHKILLILKLQGIALDILVAMGFIKSHHFWLEVEQIQEAIQNVLVCLEMVIFAAVQKHAYHAGPYSGETKKKLDKKTE</sequence>
<dbReference type="GO" id="GO:0022857">
    <property type="term" value="F:transmembrane transporter activity"/>
    <property type="evidence" value="ECO:0000318"/>
    <property type="project" value="GO_Central"/>
</dbReference>
<feature type="transmembrane region" description="Helical" evidence="5">
    <location>
        <begin position="174"/>
        <end position="198"/>
    </location>
</feature>
<reference evidence="8" key="2">
    <citation type="journal article" date="2017" name="Plant J.">
        <title>Araport11: a complete reannotation of the Arabidopsis thaliana reference genome.</title>
        <authorList>
            <person name="Cheng C.Y."/>
            <person name="Krishnakumar V."/>
            <person name="Chan A.P."/>
            <person name="Thibaud-Nissen F."/>
            <person name="Schobel S."/>
            <person name="Town C.D."/>
        </authorList>
    </citation>
    <scope>GENOME REANNOTATION</scope>
    <source>
        <strain evidence="8">cv. Columbia</strain>
    </source>
</reference>
<dbReference type="AlphaFoldDB" id="A0A1P8B7M3"/>
<evidence type="ECO:0000256" key="1">
    <source>
        <dbReference type="ARBA" id="ARBA00004141"/>
    </source>
</evidence>
<dbReference type="STRING" id="3702.A0A1P8B7M3"/>
<feature type="transmembrane region" description="Helical" evidence="5">
    <location>
        <begin position="210"/>
        <end position="230"/>
    </location>
</feature>
<comment type="subcellular location">
    <subcellularLocation>
        <location evidence="1">Membrane</location>
        <topology evidence="1">Multi-pass membrane protein</topology>
    </subcellularLocation>
</comment>
<dbReference type="GeneID" id="828242"/>
<dbReference type="GO" id="GO:0016020">
    <property type="term" value="C:membrane"/>
    <property type="evidence" value="ECO:0000318"/>
    <property type="project" value="GO_Central"/>
</dbReference>
<protein>
    <submittedName>
        <fullName evidence="7">Organic solute transporter ostalpha protein (DUF300)</fullName>
    </submittedName>
</protein>
<reference evidence="7 8" key="1">
    <citation type="journal article" date="1999" name="Nature">
        <title>Sequence and analysis of chromosome 4 of the plant Arabidopsis thaliana.</title>
        <authorList>
            <consortium name="EU"/>
            <consortium name="CSHL and WU Arabidopsis Sequencing Project"/>
            <person name="Mayer K."/>
            <person name="Schuller C."/>
            <person name="Wambutt R."/>
            <person name="Murphy G."/>
            <person name="Volckaert G."/>
            <person name="Pohl T."/>
            <person name="Dusterhoft A."/>
            <person name="Stiekema W."/>
            <person name="Entian K.D."/>
            <person name="Terryn N."/>
            <person name="Harris B."/>
            <person name="Ansorge W."/>
            <person name="Brandt P."/>
            <person name="Grivell L."/>
            <person name="Rieger M."/>
            <person name="Weichselgartner M."/>
            <person name="de Simone V."/>
            <person name="Obermaier B."/>
            <person name="Mache R."/>
            <person name="Muller M."/>
            <person name="Kreis M."/>
            <person name="Delseny M."/>
            <person name="Puigdomenech P."/>
            <person name="Watson M."/>
            <person name="Schmidtheini T."/>
            <person name="Reichert B."/>
            <person name="Portatelle D."/>
            <person name="Perez-Alonso M."/>
            <person name="Boutry M."/>
            <person name="Bancroft I."/>
            <person name="Vos P."/>
            <person name="Hoheisel J."/>
            <person name="Zimmermann W."/>
            <person name="Wedler H."/>
            <person name="Ridley P."/>
            <person name="Langham S.A."/>
            <person name="McCullagh B."/>
            <person name="Bilham L."/>
            <person name="Robben J."/>
            <person name="Van der Schueren J."/>
            <person name="Grymonprez B."/>
            <person name="Chuang Y.J."/>
            <person name="Vandenbussche F."/>
            <person name="Braeken M."/>
            <person name="Weltjens I."/>
            <person name="Voet M."/>
            <person name="Bastiaens I."/>
            <person name="Aert R."/>
            <person name="Defoor E."/>
            <person name="Weitzenegger T."/>
            <person name="Bothe G."/>
            <person name="Ramsperger U."/>
            <person name="Hilbert H."/>
            <person name="Braun M."/>
            <person name="Holzer E."/>
            <person name="Brandt A."/>
            <person name="Peters S."/>
            <person name="van Staveren M."/>
            <person name="Dirske W."/>
            <person name="Mooijman P."/>
            <person name="Klein Lankhorst R."/>
            <person name="Rose M."/>
            <person name="Hauf J."/>
            <person name="Kotter P."/>
            <person name="Berneiser S."/>
            <person name="Hempel S."/>
            <person name="Feldpausch M."/>
            <person name="Lamberth S."/>
            <person name="Van den Daele H."/>
            <person name="De Keyser A."/>
            <person name="Buysshaert C."/>
            <person name="Gielen J."/>
            <person name="Villarroel R."/>
            <person name="De Clercq R."/>
            <person name="Van Montagu M."/>
            <person name="Rogers J."/>
            <person name="Cronin A."/>
            <person name="Quail M."/>
            <person name="Bray-Allen S."/>
            <person name="Clark L."/>
            <person name="Doggett J."/>
            <person name="Hall S."/>
            <person name="Kay M."/>
            <person name="Lennard N."/>
            <person name="McLay K."/>
            <person name="Mayes R."/>
            <person name="Pettett A."/>
            <person name="Rajandream M.A."/>
            <person name="Lyne M."/>
            <person name="Benes V."/>
            <person name="Rechmann S."/>
            <person name="Borkova D."/>
            <person name="Blocker H."/>
            <person name="Scharfe M."/>
            <person name="Grimm M."/>
            <person name="Lohnert T.H."/>
            <person name="Dose S."/>
            <person name="de Haan M."/>
            <person name="Maarse A."/>
            <person name="Schafer M."/>
            <person name="Muller-Auer S."/>
            <person name="Gabel C."/>
            <person name="Fuchs M."/>
            <person name="Fartmann B."/>
            <person name="Granderath K."/>
            <person name="Dauner D."/>
            <person name="Herzl A."/>
            <person name="Neumann S."/>
            <person name="Argiriou A."/>
            <person name="Vitale D."/>
            <person name="Liguori R."/>
            <person name="Piravandi E."/>
            <person name="Massenet O."/>
            <person name="Quigley F."/>
            <person name="Clabauld G."/>
            <person name="Mundlein A."/>
            <person name="Felber R."/>
            <person name="Schnabl S."/>
            <person name="Hiller R."/>
            <person name="Schmidt W."/>
            <person name="Lecharny A."/>
            <person name="Aubourg S."/>
            <person name="Chefdor F."/>
            <person name="Cooke R."/>
            <person name="Berger C."/>
            <person name="Montfort A."/>
            <person name="Casacuberta E."/>
            <person name="Gibbons T."/>
            <person name="Weber N."/>
            <person name="Vandenbol M."/>
            <person name="Bargues M."/>
            <person name="Terol J."/>
            <person name="Torres A."/>
            <person name="Perez-Perez A."/>
            <person name="Purnelle B."/>
            <person name="Bent E."/>
            <person name="Johnson S."/>
            <person name="Tacon D."/>
            <person name="Jesse T."/>
            <person name="Heijnen L."/>
            <person name="Schwarz S."/>
            <person name="Scholler P."/>
            <person name="Heber S."/>
            <person name="Francs P."/>
            <person name="Bielke C."/>
            <person name="Frishman D."/>
            <person name="Haase D."/>
            <person name="Lemcke K."/>
            <person name="Mewes H.W."/>
            <person name="Stocker S."/>
            <person name="Zaccaria P."/>
            <person name="Bevan M."/>
            <person name="Wilson R.K."/>
            <person name="de la Bastide M."/>
            <person name="Habermann K."/>
            <person name="Parnell L."/>
            <person name="Dedhia N."/>
            <person name="Gnoj L."/>
            <person name="Schutz K."/>
            <person name="Huang E."/>
            <person name="Spiegel L."/>
            <person name="Sehkon M."/>
            <person name="Murray J."/>
            <person name="Sheet P."/>
            <person name="Cordes M."/>
            <person name="Abu-Threideh J."/>
            <person name="Stoneking T."/>
            <person name="Kalicki J."/>
            <person name="Graves T."/>
            <person name="Harmon G."/>
            <person name="Edwards J."/>
            <person name="Latreille P."/>
            <person name="Courtney L."/>
            <person name="Cloud J."/>
            <person name="Abbott A."/>
            <person name="Scott K."/>
            <person name="Johnson D."/>
            <person name="Minx P."/>
            <person name="Bentley D."/>
            <person name="Fulton B."/>
            <person name="Miller N."/>
            <person name="Greco T."/>
            <person name="Kemp K."/>
            <person name="Kramer J."/>
            <person name="Fulton L."/>
            <person name="Mardis E."/>
            <person name="Dante M."/>
            <person name="Pepin K."/>
            <person name="Hillier L."/>
            <person name="Nelson J."/>
            <person name="Spieth J."/>
            <person name="Ryan E."/>
            <person name="Andrews S."/>
            <person name="Geisel C."/>
            <person name="Layman D."/>
            <person name="Du H."/>
            <person name="Ali J."/>
            <person name="Berghoff A."/>
            <person name="Jones K."/>
            <person name="Drone K."/>
            <person name="Cotton M."/>
            <person name="Joshu C."/>
            <person name="Antonoiu B."/>
            <person name="Zidanic M."/>
            <person name="Strong C."/>
            <person name="Sun H."/>
            <person name="Lamar B."/>
            <person name="Yordan C."/>
            <person name="Ma P."/>
            <person name="Zhong J."/>
            <person name="Preston R."/>
            <person name="Vil D."/>
            <person name="Shekher M."/>
            <person name="Matero A."/>
            <person name="Shah R."/>
            <person name="Swaby I.K."/>
            <person name="O'Shaughnessy A."/>
            <person name="Rodriguez M."/>
            <person name="Hoffmann J."/>
            <person name="Till S."/>
            <person name="Granat S."/>
            <person name="Shohdy N."/>
            <person name="Hasegawa A."/>
            <person name="Hameed A."/>
            <person name="Lodhi M."/>
            <person name="Johnson A."/>
            <person name="Chen E."/>
            <person name="Marra M."/>
            <person name="Martienssen R."/>
            <person name="McCombie W.R."/>
        </authorList>
    </citation>
    <scope>NUCLEOTIDE SEQUENCE [LARGE SCALE GENOMIC DNA]</scope>
    <source>
        <strain evidence="8">cv. Columbia</strain>
    </source>
</reference>
<dbReference type="InterPro" id="IPR005178">
    <property type="entry name" value="Ostalpha/TMEM184C"/>
</dbReference>
<dbReference type="KEGG" id="ath:AT4G21570"/>
<evidence type="ECO:0000256" key="2">
    <source>
        <dbReference type="ARBA" id="ARBA00022692"/>
    </source>
</evidence>
<feature type="transmembrane region" description="Helical" evidence="5">
    <location>
        <begin position="12"/>
        <end position="32"/>
    </location>
</feature>
<dbReference type="Proteomes" id="UP000006548">
    <property type="component" value="Chromosome 4"/>
</dbReference>
<dbReference type="GO" id="GO:0005783">
    <property type="term" value="C:endoplasmic reticulum"/>
    <property type="evidence" value="ECO:0007005"/>
    <property type="project" value="TAIR"/>
</dbReference>
<dbReference type="Araport" id="AT4G21570"/>
<dbReference type="EMBL" id="CP002687">
    <property type="protein sequence ID" value="ANM67570.1"/>
    <property type="molecule type" value="Genomic_DNA"/>
</dbReference>
<dbReference type="SMART" id="SM01417">
    <property type="entry name" value="Solute_trans_a"/>
    <property type="match status" value="1"/>
</dbReference>
<evidence type="ECO:0000313" key="6">
    <source>
        <dbReference type="Araport" id="AT4G21570"/>
    </source>
</evidence>
<keyword evidence="8" id="KW-1185">Reference proteome</keyword>
<evidence type="ECO:0007829" key="9">
    <source>
        <dbReference type="PeptideAtlas" id="A0A1P8B7M3"/>
    </source>
</evidence>
<gene>
    <name evidence="6 7" type="ordered locus">At4g21570</name>
    <name evidence="7" type="ORF">F17L22.30</name>
</gene>
<dbReference type="OMA" id="KMCTIQY"/>
<accession>A0A1P8B7M3</accession>
<dbReference type="IntAct" id="A0A1P8B7M3">
    <property type="interactions" value="36"/>
</dbReference>
<evidence type="ECO:0007829" key="10">
    <source>
        <dbReference type="ProteomicsDB" id="A0A1P8B7M3"/>
    </source>
</evidence>
<feature type="transmembrane region" description="Helical" evidence="5">
    <location>
        <begin position="146"/>
        <end position="168"/>
    </location>
</feature>
<keyword evidence="3 5" id="KW-1133">Transmembrane helix</keyword>
<organism evidence="7 8">
    <name type="scientific">Arabidopsis thaliana</name>
    <name type="common">Mouse-ear cress</name>
    <dbReference type="NCBI Taxonomy" id="3702"/>
    <lineage>
        <taxon>Eukaryota</taxon>
        <taxon>Viridiplantae</taxon>
        <taxon>Streptophyta</taxon>
        <taxon>Embryophyta</taxon>
        <taxon>Tracheophyta</taxon>
        <taxon>Spermatophyta</taxon>
        <taxon>Magnoliopsida</taxon>
        <taxon>eudicotyledons</taxon>
        <taxon>Gunneridae</taxon>
        <taxon>Pentapetalae</taxon>
        <taxon>rosids</taxon>
        <taxon>malvids</taxon>
        <taxon>Brassicales</taxon>
        <taxon>Brassicaceae</taxon>
        <taxon>Camelineae</taxon>
        <taxon>Arabidopsis</taxon>
    </lineage>
</organism>
<dbReference type="ProteomicsDB" id="205736"/>
<keyword evidence="2 5" id="KW-0812">Transmembrane</keyword>